<gene>
    <name evidence="1" type="ORF">ARMGADRAFT_1070587</name>
</gene>
<evidence type="ECO:0000313" key="2">
    <source>
        <dbReference type="Proteomes" id="UP000217790"/>
    </source>
</evidence>
<proteinExistence type="predicted"/>
<evidence type="ECO:0000313" key="1">
    <source>
        <dbReference type="EMBL" id="PBL04117.1"/>
    </source>
</evidence>
<protein>
    <submittedName>
        <fullName evidence="1">Uncharacterized protein</fullName>
    </submittedName>
</protein>
<reference evidence="2" key="1">
    <citation type="journal article" date="2017" name="Nat. Ecol. Evol.">
        <title>Genome expansion and lineage-specific genetic innovations in the forest pathogenic fungi Armillaria.</title>
        <authorList>
            <person name="Sipos G."/>
            <person name="Prasanna A.N."/>
            <person name="Walter M.C."/>
            <person name="O'Connor E."/>
            <person name="Balint B."/>
            <person name="Krizsan K."/>
            <person name="Kiss B."/>
            <person name="Hess J."/>
            <person name="Varga T."/>
            <person name="Slot J."/>
            <person name="Riley R."/>
            <person name="Boka B."/>
            <person name="Rigling D."/>
            <person name="Barry K."/>
            <person name="Lee J."/>
            <person name="Mihaltcheva S."/>
            <person name="LaButti K."/>
            <person name="Lipzen A."/>
            <person name="Waldron R."/>
            <person name="Moloney N.M."/>
            <person name="Sperisen C."/>
            <person name="Kredics L."/>
            <person name="Vagvoelgyi C."/>
            <person name="Patrignani A."/>
            <person name="Fitzpatrick D."/>
            <person name="Nagy I."/>
            <person name="Doyle S."/>
            <person name="Anderson J.B."/>
            <person name="Grigoriev I.V."/>
            <person name="Gueldener U."/>
            <person name="Muensterkoetter M."/>
            <person name="Nagy L.G."/>
        </authorList>
    </citation>
    <scope>NUCLEOTIDE SEQUENCE [LARGE SCALE GENOMIC DNA]</scope>
    <source>
        <strain evidence="2">Ar21-2</strain>
    </source>
</reference>
<dbReference type="AlphaFoldDB" id="A0A2H3F0J6"/>
<dbReference type="Proteomes" id="UP000217790">
    <property type="component" value="Unassembled WGS sequence"/>
</dbReference>
<organism evidence="1 2">
    <name type="scientific">Armillaria gallica</name>
    <name type="common">Bulbous honey fungus</name>
    <name type="synonym">Armillaria bulbosa</name>
    <dbReference type="NCBI Taxonomy" id="47427"/>
    <lineage>
        <taxon>Eukaryota</taxon>
        <taxon>Fungi</taxon>
        <taxon>Dikarya</taxon>
        <taxon>Basidiomycota</taxon>
        <taxon>Agaricomycotina</taxon>
        <taxon>Agaricomycetes</taxon>
        <taxon>Agaricomycetidae</taxon>
        <taxon>Agaricales</taxon>
        <taxon>Marasmiineae</taxon>
        <taxon>Physalacriaceae</taxon>
        <taxon>Armillaria</taxon>
    </lineage>
</organism>
<name>A0A2H3F0J6_ARMGA</name>
<dbReference type="EMBL" id="KZ293644">
    <property type="protein sequence ID" value="PBL04117.1"/>
    <property type="molecule type" value="Genomic_DNA"/>
</dbReference>
<dbReference type="InParanoid" id="A0A2H3F0J6"/>
<sequence length="215" mass="23779">MDVAVWPHGRYGLPPPAYPVAKTWECPSPDCTALYRSIKSRGRWMMVPNGTGVMQTLRPFAKSWNPSDPKLWTDGRRGTLSDLDAMGMSVHALLNGMDIYRGPRLGMLPWTLEYMTTFSRKLKPPVAVSVSSVVIPLLNSVKRGFTIDTIVAEALVSRPAVPPEWCTYLEPFSMPDVDDDNDESLQALVLVAPKMLQLSGTAGWIPAHPPTWQTG</sequence>
<dbReference type="OrthoDB" id="3101114at2759"/>
<accession>A0A2H3F0J6</accession>
<keyword evidence="2" id="KW-1185">Reference proteome</keyword>